<proteinExistence type="predicted"/>
<gene>
    <name evidence="1" type="ORF">TM448B04827_0001</name>
</gene>
<evidence type="ECO:0000313" key="1">
    <source>
        <dbReference type="EMBL" id="QJI03638.1"/>
    </source>
</evidence>
<sequence length="194" mass="20089">MSVANLLAKNPETNLWQIIPKDILYHTFISDGEALVKGDIVVISGANLVKRTTTSGDSKIIGVVAEDVAANMPVKVIIYGIAEVILTNNVVAADIGNLVVSGTVAGRGTMVTYYFHDHRAITILATEVAADRTTFVGLADGGGVDTGADVGHAGGAAANINVNTEFRGLAMRFLGKILSIGVAGTKIKVLVCLA</sequence>
<reference evidence="1" key="1">
    <citation type="submission" date="2020-03" db="EMBL/GenBank/DDBJ databases">
        <title>The deep terrestrial virosphere.</title>
        <authorList>
            <person name="Holmfeldt K."/>
            <person name="Nilsson E."/>
            <person name="Simone D."/>
            <person name="Lopez-Fernandez M."/>
            <person name="Wu X."/>
            <person name="de Brujin I."/>
            <person name="Lundin D."/>
            <person name="Andersson A."/>
            <person name="Bertilsson S."/>
            <person name="Dopson M."/>
        </authorList>
    </citation>
    <scope>NUCLEOTIDE SEQUENCE</scope>
    <source>
        <strain evidence="1">TM448B04827</strain>
    </source>
</reference>
<dbReference type="EMBL" id="MT145106">
    <property type="protein sequence ID" value="QJI03638.1"/>
    <property type="molecule type" value="Genomic_DNA"/>
</dbReference>
<dbReference type="AlphaFoldDB" id="A0A6M3Y2Z6"/>
<protein>
    <submittedName>
        <fullName evidence="1">Uncharacterized protein</fullName>
    </submittedName>
</protein>
<accession>A0A6M3Y2Z6</accession>
<name>A0A6M3Y2Z6_9ZZZZ</name>
<organism evidence="1">
    <name type="scientific">viral metagenome</name>
    <dbReference type="NCBI Taxonomy" id="1070528"/>
    <lineage>
        <taxon>unclassified sequences</taxon>
        <taxon>metagenomes</taxon>
        <taxon>organismal metagenomes</taxon>
    </lineage>
</organism>